<accession>A0A3G2R2N9</accession>
<keyword evidence="6" id="KW-1185">Reference proteome</keyword>
<proteinExistence type="inferred from homology"/>
<evidence type="ECO:0000256" key="4">
    <source>
        <dbReference type="ARBA" id="ARBA00022729"/>
    </source>
</evidence>
<reference evidence="5 6" key="1">
    <citation type="submission" date="2018-10" db="EMBL/GenBank/DDBJ databases">
        <authorList>
            <person name="Zhang X."/>
        </authorList>
    </citation>
    <scope>NUCLEOTIDE SEQUENCE [LARGE SCALE GENOMIC DNA]</scope>
    <source>
        <strain evidence="5 6">SK-G1</strain>
    </source>
</reference>
<keyword evidence="3" id="KW-0813">Transport</keyword>
<dbReference type="AlphaFoldDB" id="A0A3G2R2N9"/>
<protein>
    <submittedName>
        <fullName evidence="5">ABC transporter substrate-binding protein</fullName>
    </submittedName>
</protein>
<evidence type="ECO:0000256" key="2">
    <source>
        <dbReference type="ARBA" id="ARBA00008520"/>
    </source>
</evidence>
<dbReference type="RefSeq" id="WP_122013975.1">
    <property type="nucleotide sequence ID" value="NZ_CP033169.1"/>
</dbReference>
<dbReference type="CDD" id="cd14748">
    <property type="entry name" value="PBP2_UgpB"/>
    <property type="match status" value="1"/>
</dbReference>
<keyword evidence="4" id="KW-0732">Signal</keyword>
<dbReference type="KEGG" id="bacg:D2962_02175"/>
<dbReference type="EMBL" id="CP033169">
    <property type="protein sequence ID" value="AYO29571.1"/>
    <property type="molecule type" value="Genomic_DNA"/>
</dbReference>
<organism evidence="5 6">
    <name type="scientific">Biomaibacter acetigenes</name>
    <dbReference type="NCBI Taxonomy" id="2316383"/>
    <lineage>
        <taxon>Bacteria</taxon>
        <taxon>Bacillati</taxon>
        <taxon>Bacillota</taxon>
        <taxon>Clostridia</taxon>
        <taxon>Thermosediminibacterales</taxon>
        <taxon>Tepidanaerobacteraceae</taxon>
        <taxon>Biomaibacter</taxon>
    </lineage>
</organism>
<dbReference type="Pfam" id="PF01547">
    <property type="entry name" value="SBP_bac_1"/>
    <property type="match status" value="1"/>
</dbReference>
<comment type="similarity">
    <text evidence="2">Belongs to the bacterial solute-binding protein 1 family.</text>
</comment>
<evidence type="ECO:0000313" key="5">
    <source>
        <dbReference type="EMBL" id="AYO29571.1"/>
    </source>
</evidence>
<dbReference type="PROSITE" id="PS51257">
    <property type="entry name" value="PROKAR_LIPOPROTEIN"/>
    <property type="match status" value="1"/>
</dbReference>
<dbReference type="Proteomes" id="UP000280960">
    <property type="component" value="Chromosome"/>
</dbReference>
<dbReference type="InterPro" id="IPR006059">
    <property type="entry name" value="SBP"/>
</dbReference>
<gene>
    <name evidence="5" type="ORF">D2962_02175</name>
</gene>
<evidence type="ECO:0000256" key="1">
    <source>
        <dbReference type="ARBA" id="ARBA00004196"/>
    </source>
</evidence>
<dbReference type="PANTHER" id="PTHR43649">
    <property type="entry name" value="ARABINOSE-BINDING PROTEIN-RELATED"/>
    <property type="match status" value="1"/>
</dbReference>
<comment type="subcellular location">
    <subcellularLocation>
        <location evidence="1">Cell envelope</location>
    </subcellularLocation>
</comment>
<dbReference type="GO" id="GO:0030313">
    <property type="term" value="C:cell envelope"/>
    <property type="evidence" value="ECO:0007669"/>
    <property type="project" value="UniProtKB-SubCell"/>
</dbReference>
<dbReference type="SUPFAM" id="SSF53850">
    <property type="entry name" value="Periplasmic binding protein-like II"/>
    <property type="match status" value="1"/>
</dbReference>
<dbReference type="PANTHER" id="PTHR43649:SF31">
    <property type="entry name" value="SN-GLYCEROL-3-PHOSPHATE-BINDING PERIPLASMIC PROTEIN UGPB"/>
    <property type="match status" value="1"/>
</dbReference>
<dbReference type="InterPro" id="IPR050490">
    <property type="entry name" value="Bact_solute-bd_prot1"/>
</dbReference>
<evidence type="ECO:0000256" key="3">
    <source>
        <dbReference type="ARBA" id="ARBA00022448"/>
    </source>
</evidence>
<sequence length="431" mass="48386">MKKIISEKIISILIIIVLSLGIVSCGAKQQKNESAQDAVKKEPVKLAFWHLWSGPEAEALQQVVDEFNKTHEDIQVSLVSTDIQKQLTALSTGSGPDIAGNFYFNVASWASKGAMLDLTDLIERDNYDTNDFVPSTLKTVTFKDRLYALPIAMHVNMIYYNKKLLQEAGYNSFPEKLSEFKTMIEKLTIKKNGNLEKLGYVPTADPGLFNLSALFGAKYVSDDGKQILEDPAIINAFKFDKEFADKFGYEDIKKYTSSFGKYMSPENPFFTGQVAVKFDGEWLAVMIDKYAPNLDYGIAPLPYPDDKPELKNAGYASPSIIYIPKSTKHPEEAWTFLKWLVSKEPMVKFTSKIGNLPARRSAMSDPAYSSIKGFKEFLEYAQGENVRSIPPMKPEAEYVSELIAQYDLVLNGSISPEEAMKKIKAKLEPEM</sequence>
<name>A0A3G2R2N9_9FIRM</name>
<dbReference type="Gene3D" id="3.40.190.10">
    <property type="entry name" value="Periplasmic binding protein-like II"/>
    <property type="match status" value="2"/>
</dbReference>
<evidence type="ECO:0000313" key="6">
    <source>
        <dbReference type="Proteomes" id="UP000280960"/>
    </source>
</evidence>